<protein>
    <recommendedName>
        <fullName evidence="1">DUF6532 domain-containing protein</fullName>
    </recommendedName>
</protein>
<name>A0A9P7FEF3_9AGAM</name>
<keyword evidence="3" id="KW-1185">Reference proteome</keyword>
<proteinExistence type="predicted"/>
<dbReference type="OrthoDB" id="2666701at2759"/>
<dbReference type="EMBL" id="JABBWM010000012">
    <property type="protein sequence ID" value="KAG2113452.1"/>
    <property type="molecule type" value="Genomic_DNA"/>
</dbReference>
<dbReference type="InterPro" id="IPR045341">
    <property type="entry name" value="DUF6532"/>
</dbReference>
<evidence type="ECO:0000259" key="1">
    <source>
        <dbReference type="Pfam" id="PF20149"/>
    </source>
</evidence>
<comment type="caution">
    <text evidence="2">The sequence shown here is derived from an EMBL/GenBank/DDBJ whole genome shotgun (WGS) entry which is preliminary data.</text>
</comment>
<accession>A0A9P7FEF3</accession>
<sequence length="244" mass="28243">SARNIEKKRKHVLELSYLHFKLNIATNQPFTDVVGELDVHAADAWQKACDELCIDMEIDPIDQQIKDCVTQVRGQVKDIARSLVMKTYGFVSIEDCEDEEGDDEIKLTQQANCELYKKLKTKSTFAYLDPNDKTIPNSLYRNKITSKIINKQFFSDAHADGVKYPQYFTDGIPLKLIAFVLTAVELALDEWHTGQFEKVEFKGKKYEKVYNRHLDDLQCWKTFTKERGDPLAQKLQNSLLERAR</sequence>
<dbReference type="AlphaFoldDB" id="A0A9P7FEF3"/>
<dbReference type="RefSeq" id="XP_041295839.1">
    <property type="nucleotide sequence ID" value="XM_041431044.1"/>
</dbReference>
<feature type="domain" description="DUF6532" evidence="1">
    <location>
        <begin position="18"/>
        <end position="220"/>
    </location>
</feature>
<dbReference type="Pfam" id="PF20149">
    <property type="entry name" value="DUF6532"/>
    <property type="match status" value="1"/>
</dbReference>
<dbReference type="Proteomes" id="UP000823399">
    <property type="component" value="Unassembled WGS sequence"/>
</dbReference>
<gene>
    <name evidence="2" type="ORF">F5147DRAFT_571379</name>
</gene>
<feature type="non-terminal residue" evidence="2">
    <location>
        <position position="1"/>
    </location>
</feature>
<dbReference type="GeneID" id="64693303"/>
<evidence type="ECO:0000313" key="3">
    <source>
        <dbReference type="Proteomes" id="UP000823399"/>
    </source>
</evidence>
<evidence type="ECO:0000313" key="2">
    <source>
        <dbReference type="EMBL" id="KAG2113452.1"/>
    </source>
</evidence>
<organism evidence="2 3">
    <name type="scientific">Suillus discolor</name>
    <dbReference type="NCBI Taxonomy" id="1912936"/>
    <lineage>
        <taxon>Eukaryota</taxon>
        <taxon>Fungi</taxon>
        <taxon>Dikarya</taxon>
        <taxon>Basidiomycota</taxon>
        <taxon>Agaricomycotina</taxon>
        <taxon>Agaricomycetes</taxon>
        <taxon>Agaricomycetidae</taxon>
        <taxon>Boletales</taxon>
        <taxon>Suillineae</taxon>
        <taxon>Suillaceae</taxon>
        <taxon>Suillus</taxon>
    </lineage>
</organism>
<reference evidence="2" key="1">
    <citation type="journal article" date="2020" name="New Phytol.">
        <title>Comparative genomics reveals dynamic genome evolution in host specialist ectomycorrhizal fungi.</title>
        <authorList>
            <person name="Lofgren L.A."/>
            <person name="Nguyen N.H."/>
            <person name="Vilgalys R."/>
            <person name="Ruytinx J."/>
            <person name="Liao H.L."/>
            <person name="Branco S."/>
            <person name="Kuo A."/>
            <person name="LaButti K."/>
            <person name="Lipzen A."/>
            <person name="Andreopoulos W."/>
            <person name="Pangilinan J."/>
            <person name="Riley R."/>
            <person name="Hundley H."/>
            <person name="Na H."/>
            <person name="Barry K."/>
            <person name="Grigoriev I.V."/>
            <person name="Stajich J.E."/>
            <person name="Kennedy P.G."/>
        </authorList>
    </citation>
    <scope>NUCLEOTIDE SEQUENCE</scope>
    <source>
        <strain evidence="2">FC423</strain>
    </source>
</reference>